<protein>
    <submittedName>
        <fullName evidence="1">Uncharacterized protein</fullName>
    </submittedName>
</protein>
<reference evidence="1" key="1">
    <citation type="submission" date="2015-04" db="EMBL/GenBank/DDBJ databases">
        <authorList>
            <person name="Syromyatnikov M.Y."/>
            <person name="Popov V.N."/>
        </authorList>
    </citation>
    <scope>NUCLEOTIDE SEQUENCE</scope>
    <source>
        <strain evidence="1">MO-1</strain>
    </source>
</reference>
<proteinExistence type="predicted"/>
<dbReference type="EMBL" id="LO017727">
    <property type="protein sequence ID" value="CRH04587.1"/>
    <property type="molecule type" value="Genomic_DNA"/>
</dbReference>
<accession>A0A1S7LEV2</accession>
<name>A0A1S7LEV2_MAGMO</name>
<sequence length="100" mass="11340">MMAIEAPEMNDYYTLLTEHGEELLEEGADGLAVKGLFEAMVSLLVKPSPFNRRVSMILRHSAKAYHKGDELALEHFDNPLHCLFFLRDLFADFKKKGAQA</sequence>
<organism evidence="1">
    <name type="scientific">Magnetococcus massalia (strain MO-1)</name>
    <dbReference type="NCBI Taxonomy" id="451514"/>
    <lineage>
        <taxon>Bacteria</taxon>
        <taxon>Pseudomonadati</taxon>
        <taxon>Pseudomonadota</taxon>
        <taxon>Magnetococcia</taxon>
        <taxon>Magnetococcales</taxon>
        <taxon>Magnetococcaceae</taxon>
        <taxon>Magnetococcus</taxon>
    </lineage>
</organism>
<gene>
    <name evidence="1" type="ORF">MAGMO_0375</name>
</gene>
<dbReference type="AlphaFoldDB" id="A0A1S7LEV2"/>
<evidence type="ECO:0000313" key="1">
    <source>
        <dbReference type="EMBL" id="CRH04587.1"/>
    </source>
</evidence>